<comment type="caution">
    <text evidence="1">The sequence shown here is derived from an EMBL/GenBank/DDBJ whole genome shotgun (WGS) entry which is preliminary data.</text>
</comment>
<name>A0ABP6EVW3_9ACTN</name>
<accession>A0ABP6EVW3</accession>
<dbReference type="RefSeq" id="WP_344581278.1">
    <property type="nucleotide sequence ID" value="NZ_BAAARK010000022.1"/>
</dbReference>
<dbReference type="Proteomes" id="UP001500994">
    <property type="component" value="Unassembled WGS sequence"/>
</dbReference>
<reference evidence="2" key="1">
    <citation type="journal article" date="2019" name="Int. J. Syst. Evol. Microbiol.">
        <title>The Global Catalogue of Microorganisms (GCM) 10K type strain sequencing project: providing services to taxonomists for standard genome sequencing and annotation.</title>
        <authorList>
            <consortium name="The Broad Institute Genomics Platform"/>
            <consortium name="The Broad Institute Genome Sequencing Center for Infectious Disease"/>
            <person name="Wu L."/>
            <person name="Ma J."/>
        </authorList>
    </citation>
    <scope>NUCLEOTIDE SEQUENCE [LARGE SCALE GENOMIC DNA]</scope>
    <source>
        <strain evidence="2">JCM 16374</strain>
    </source>
</reference>
<evidence type="ECO:0000313" key="2">
    <source>
        <dbReference type="Proteomes" id="UP001500994"/>
    </source>
</evidence>
<gene>
    <name evidence="1" type="ORF">GCM10009864_57020</name>
</gene>
<organism evidence="1 2">
    <name type="scientific">Streptomyces lunalinharesii</name>
    <dbReference type="NCBI Taxonomy" id="333384"/>
    <lineage>
        <taxon>Bacteria</taxon>
        <taxon>Bacillati</taxon>
        <taxon>Actinomycetota</taxon>
        <taxon>Actinomycetes</taxon>
        <taxon>Kitasatosporales</taxon>
        <taxon>Streptomycetaceae</taxon>
        <taxon>Streptomyces</taxon>
    </lineage>
</organism>
<proteinExistence type="predicted"/>
<evidence type="ECO:0000313" key="1">
    <source>
        <dbReference type="EMBL" id="GAA2677890.1"/>
    </source>
</evidence>
<sequence>MSATSTDLYLSRRDAYAAFLSAADDESAVCWRKADGQYPSADAARQAQDAAYAATRDAFNRIVVEPVGPYKEAHAVVEQIRLLGRAGTEEQDWVAFKKAREVFVDAARACLTETLGGTPQAEQG</sequence>
<dbReference type="EMBL" id="BAAARK010000022">
    <property type="protein sequence ID" value="GAA2677890.1"/>
    <property type="molecule type" value="Genomic_DNA"/>
</dbReference>
<keyword evidence="2" id="KW-1185">Reference proteome</keyword>
<protein>
    <submittedName>
        <fullName evidence="1">Uncharacterized protein</fullName>
    </submittedName>
</protein>